<keyword evidence="3" id="KW-1185">Reference proteome</keyword>
<feature type="compositionally biased region" description="Basic residues" evidence="1">
    <location>
        <begin position="72"/>
        <end position="83"/>
    </location>
</feature>
<proteinExistence type="predicted"/>
<sequence>MGSSAHSGKASLRRKYVDEESSASTIHVVPFKRRKTSSVDTIQSTDFRAPSSDSHKELELLDVASSRDTPKSRKRRSRKKHHASTAQESKVAYPHPPQSYNSVVAAEVNGISEKERHVREEVVTRSKTKALAAAHPPDKPRIVLRIRKSSSGVVIQRVEPEYGSNGMGFFGKRLLESWPGIRCINKYPSIHNSVVSTLSRQRNHLISDFNLTMVKSKNPIVTMDVSTSALVNSLNPLSPICLSLPRAEGSLEHAVEQFEKGIGCVLEQVDNARTIISGLRDKMHWSLHFLIDAQMFLLDLLYELWGFTARTVQIAVFSVYQTCLWEKHSELFDARMYCLLFEMNASAALSCNIDTCASYLRRFEEWCRNSGNCTSIYSHVHGLALSLIKLIMVPDILKRLQQKTLWNSKALPSKTNEEVFSVDLAPFFQVGACPFESEEFDLEKILKAGMPLIKSPLEDLIGFGAAQDNNRSDAFSFLFPSHAVVELCRKQIFDEIEAYYHSHAMKSVLSLSNRHLYVLSPIARGYFISRVTESRAQSHMRNHVMNIEKLIERLNCVYADLKASVALHNQAEFNYPCGQVVFGFECGTVNVSINKPTLANVPQLSTEAMEEAQRIMGSAVDNTIFHPSTGQHGDLSLKSHRMKKSVEAVRKWVASIQETAVDEKEYAELQTSLRHEDDCMDVVYPSSPARVQVIDDEDDDTEFGSCELPSKKCCDANTVTTVDCEQGYLKMKTVDSTANDESTDDLTATNTFSTASFNSLDQIETLKIIRSKETGELDWIAMLQNALDAAPLPETLPRFMLSKESSDYKILDVMKCHEYANHFVHETNEDGEFLDQRKEMREKIKQFQKIDYYERRRNARFEKIKSCTPLEMPRPDLSTLDQFPAYGIWIHQVVLYAEMEKKRLMGLKPIDNVGRCRAARSELIRGFAVPSKQRKRSASAVSWLGRTMREHFGDYIELGMSRLQYEKTQSGKERDDVRGFGSDDVITDYFVSRNNTPTTLMDPAELIENPYAYFRPTNPSRKRHPSPILLESSLVKRFPECPLLAPFGVVDDEPETLYPPYDPNVFTSDDDDDD</sequence>
<feature type="region of interest" description="Disordered" evidence="1">
    <location>
        <begin position="1"/>
        <end position="98"/>
    </location>
</feature>
<evidence type="ECO:0000313" key="2">
    <source>
        <dbReference type="EMBL" id="VDK41278.1"/>
    </source>
</evidence>
<organism evidence="2 3">
    <name type="scientific">Cylicostephanus goldi</name>
    <name type="common">Nematode worm</name>
    <dbReference type="NCBI Taxonomy" id="71465"/>
    <lineage>
        <taxon>Eukaryota</taxon>
        <taxon>Metazoa</taxon>
        <taxon>Ecdysozoa</taxon>
        <taxon>Nematoda</taxon>
        <taxon>Chromadorea</taxon>
        <taxon>Rhabditida</taxon>
        <taxon>Rhabditina</taxon>
        <taxon>Rhabditomorpha</taxon>
        <taxon>Strongyloidea</taxon>
        <taxon>Strongylidae</taxon>
        <taxon>Cylicostephanus</taxon>
    </lineage>
</organism>
<dbReference type="AlphaFoldDB" id="A0A3P6RGV7"/>
<feature type="region of interest" description="Disordered" evidence="1">
    <location>
        <begin position="1052"/>
        <end position="1074"/>
    </location>
</feature>
<name>A0A3P6RGV7_CYLGO</name>
<gene>
    <name evidence="2" type="ORF">CGOC_LOCUS73</name>
</gene>
<accession>A0A3P6RGV7</accession>
<dbReference type="Proteomes" id="UP000271889">
    <property type="component" value="Unassembled WGS sequence"/>
</dbReference>
<reference evidence="2 3" key="1">
    <citation type="submission" date="2018-11" db="EMBL/GenBank/DDBJ databases">
        <authorList>
            <consortium name="Pathogen Informatics"/>
        </authorList>
    </citation>
    <scope>NUCLEOTIDE SEQUENCE [LARGE SCALE GENOMIC DNA]</scope>
</reference>
<dbReference type="OrthoDB" id="5808756at2759"/>
<evidence type="ECO:0000313" key="3">
    <source>
        <dbReference type="Proteomes" id="UP000271889"/>
    </source>
</evidence>
<dbReference type="EMBL" id="UYRV01000061">
    <property type="protein sequence ID" value="VDK41278.1"/>
    <property type="molecule type" value="Genomic_DNA"/>
</dbReference>
<protein>
    <submittedName>
        <fullName evidence="2">Uncharacterized protein</fullName>
    </submittedName>
</protein>
<evidence type="ECO:0000256" key="1">
    <source>
        <dbReference type="SAM" id="MobiDB-lite"/>
    </source>
</evidence>